<gene>
    <name evidence="3" type="ORF">CGC21_35575</name>
</gene>
<dbReference type="Gene3D" id="2.30.29.30">
    <property type="entry name" value="Pleckstrin-homology domain (PH domain)/Phosphotyrosine-binding domain (PTB)"/>
    <property type="match status" value="1"/>
</dbReference>
<feature type="compositionally biased region" description="Acidic residues" evidence="1">
    <location>
        <begin position="1039"/>
        <end position="1051"/>
    </location>
</feature>
<dbReference type="AlphaFoldDB" id="A0A504XBP5"/>
<dbReference type="VEuPathDB" id="TriTrypDB:LDHU3_30.2070"/>
<dbReference type="InterPro" id="IPR015915">
    <property type="entry name" value="Kelch-typ_b-propeller"/>
</dbReference>
<evidence type="ECO:0000313" key="3">
    <source>
        <dbReference type="EMBL" id="TPP45724.1"/>
    </source>
</evidence>
<feature type="region of interest" description="Disordered" evidence="1">
    <location>
        <begin position="1011"/>
        <end position="1052"/>
    </location>
</feature>
<evidence type="ECO:0000256" key="1">
    <source>
        <dbReference type="SAM" id="MobiDB-lite"/>
    </source>
</evidence>
<accession>A0A504XBP5</accession>
<dbReference type="SUPFAM" id="SSF50965">
    <property type="entry name" value="Galactose oxidase, central domain"/>
    <property type="match status" value="1"/>
</dbReference>
<organism evidence="3 4">
    <name type="scientific">Leishmania donovani</name>
    <dbReference type="NCBI Taxonomy" id="5661"/>
    <lineage>
        <taxon>Eukaryota</taxon>
        <taxon>Discoba</taxon>
        <taxon>Euglenozoa</taxon>
        <taxon>Kinetoplastea</taxon>
        <taxon>Metakinetoplastina</taxon>
        <taxon>Trypanosomatida</taxon>
        <taxon>Trypanosomatidae</taxon>
        <taxon>Leishmaniinae</taxon>
        <taxon>Leishmania</taxon>
    </lineage>
</organism>
<feature type="region of interest" description="Disordered" evidence="1">
    <location>
        <begin position="469"/>
        <end position="546"/>
    </location>
</feature>
<dbReference type="VEuPathDB" id="TriTrypDB:LdBPK_301600.1"/>
<dbReference type="SUPFAM" id="SSF50729">
    <property type="entry name" value="PH domain-like"/>
    <property type="match status" value="2"/>
</dbReference>
<dbReference type="SMART" id="SM00233">
    <property type="entry name" value="PH"/>
    <property type="match status" value="2"/>
</dbReference>
<sequence length="1204" mass="131755">MLSKLGLRPAEESLPFDMVRCTFDGLVELTANGFSSSVRPTPPVSPANPAASVSATPGVGRYNFSPAQEDGYFPQASRIPSAPSPSDAAGTAAPPCFAPDPVNVWLLFRSQHACFTHYDLNNTDVQAEFRRRIRAWEALLAPENAGAAGHERVRPVTFIRTVIAENPAEELEMLPQFHQAVRERTRGRLPFRTVLVVHDQADTTRPLCAMPQESKVHGSPCIVWNLRRQRPARTSSSSSAVDSTGATSAATEAPSLLDECHDGYQTILTTMSKNAKWRSLDASLPAYETYIHSRKAPFTPYTELSRVDGVPAVRGTCTGFGSTFSAALGRCVHCGCTDGHAVSAERYDKHQEWEEEDQMTATPAPRVFLASWLEKKMEWRFVYEHRYFILDGTRLSYRLEEHGAEKKFGTIISFDPWREGLRDDTSKGYCFTVWLLEGGSWELRAATREIYDSWLHALLTVLVPSDSTSAVQSESGGMPSSREASVTADVAATPGGPSSGHLESESLGCSRKAGAVGERGDTINSASPTQAEPADASRKTPGASPVAEGATLTAASIAAAMNASNTVSVSNDVLLSSMVEKETAWRGRWKPRYMELLEGRHLVIRSSATSKTERQHYVIEAVDPSPLVGQEVWLLFTASNGDRFWVRYGSVEECQRWYTVCRRLLHAECSWHWLPLAENDAGRSLRLRQATSGDYSDLQLHYHSATVVPSFQKGTWCPSLYIFGGSDRWCKQLFNPQARAFLPHAESAHTTNQLCTLELTGPHVMQLWKPAPYEEGPHALVRPLSRYGATLTCIPVEVPPSSARNDSPQQTIGARVVLFGGLSGGGYQPPATELWSVWRSAVACAEDVEMQWNRHDLPPYELPMLAFHDAVCVPWRCAAAKSSSDPHKRHHTDGGFLLVTGGLDVEYRCRAECYAVVWNDADLTEADEQLRPTDSATKDNLEERARLAKPVAFAFGQLPEPRAFHRMAVIEDGTVVLVGGRGVENAAVDHPVLTLAPEVWRRASKAWRDVATAATAPPESDVNGTEPRSENQCRRTSGEDEADAGATDDADASSSQWLAASFDCSTTPTLSTALRAVAALPNEMGDVAVAATEHGNRVVVMGQVSQPRQDVKLYLLDLEPVVAPTSNGRRRGSRGISAGQQLPAGTRRARCQEVVLFVGAVPNRVVGITLHVYNDYLFVIGGCMVDKSKSEPYKLCGPLRILLE</sequence>
<feature type="compositionally biased region" description="Basic and acidic residues" evidence="1">
    <location>
        <begin position="1027"/>
        <end position="1038"/>
    </location>
</feature>
<dbReference type="Gene3D" id="2.120.10.80">
    <property type="entry name" value="Kelch-type beta propeller"/>
    <property type="match status" value="1"/>
</dbReference>
<dbReference type="InterPro" id="IPR011043">
    <property type="entry name" value="Gal_Oxase/kelch_b-propeller"/>
</dbReference>
<dbReference type="VEuPathDB" id="TriTrypDB:LdBPK_301590.1"/>
<dbReference type="EMBL" id="RHLC01000011">
    <property type="protein sequence ID" value="TPP45724.1"/>
    <property type="molecule type" value="Genomic_DNA"/>
</dbReference>
<feature type="region of interest" description="Disordered" evidence="1">
    <location>
        <begin position="73"/>
        <end position="92"/>
    </location>
</feature>
<dbReference type="InterPro" id="IPR014903">
    <property type="entry name" value="DUF1796"/>
</dbReference>
<feature type="domain" description="PH" evidence="2">
    <location>
        <begin position="367"/>
        <end position="465"/>
    </location>
</feature>
<evidence type="ECO:0000313" key="4">
    <source>
        <dbReference type="Proteomes" id="UP000318447"/>
    </source>
</evidence>
<dbReference type="Pfam" id="PF08795">
    <property type="entry name" value="DUF1796"/>
    <property type="match status" value="1"/>
</dbReference>
<dbReference type="InterPro" id="IPR011993">
    <property type="entry name" value="PH-like_dom_sf"/>
</dbReference>
<dbReference type="InterPro" id="IPR001849">
    <property type="entry name" value="PH_domain"/>
</dbReference>
<dbReference type="VEuPathDB" id="TriTrypDB:LDHU3_30.2080"/>
<dbReference type="Proteomes" id="UP000318447">
    <property type="component" value="Unassembled WGS sequence"/>
</dbReference>
<feature type="domain" description="PH" evidence="2">
    <location>
        <begin position="573"/>
        <end position="668"/>
    </location>
</feature>
<name>A0A504XBP5_LEIDO</name>
<dbReference type="VEuPathDB" id="TriTrypDB:LdCL_300021200"/>
<protein>
    <recommendedName>
        <fullName evidence="2">PH domain-containing protein</fullName>
    </recommendedName>
</protein>
<dbReference type="CDD" id="cd00821">
    <property type="entry name" value="PH"/>
    <property type="match status" value="1"/>
</dbReference>
<dbReference type="VEuPathDB" id="TriTrypDB:LdCL_300021300"/>
<proteinExistence type="predicted"/>
<reference evidence="4" key="1">
    <citation type="submission" date="2019-02" db="EMBL/GenBank/DDBJ databases">
        <title>FDA dAtabase for Regulatory Grade micrObial Sequences (FDA-ARGOS): Supporting development and validation of Infectious Disease Dx tests.</title>
        <authorList>
            <person name="Duncan R."/>
            <person name="Fisher C."/>
            <person name="Tallon L."/>
            <person name="Sadzewicz L."/>
            <person name="Sengamalay N."/>
            <person name="Ott S."/>
            <person name="Godinez A."/>
            <person name="Nagaraj S."/>
            <person name="Vavikolanu K."/>
            <person name="Nadendla S."/>
            <person name="Aluvathingal J."/>
            <person name="Sichtig H."/>
        </authorList>
    </citation>
    <scope>NUCLEOTIDE SEQUENCE [LARGE SCALE GENOMIC DNA]</scope>
    <source>
        <strain evidence="4">FDAARGOS_361</strain>
    </source>
</reference>
<comment type="caution">
    <text evidence="3">The sequence shown here is derived from an EMBL/GenBank/DDBJ whole genome shotgun (WGS) entry which is preliminary data.</text>
</comment>
<evidence type="ECO:0000259" key="2">
    <source>
        <dbReference type="SMART" id="SM00233"/>
    </source>
</evidence>